<dbReference type="Gene3D" id="2.30.110.10">
    <property type="entry name" value="Electron Transport, Fmn-binding Protein, Chain A"/>
    <property type="match status" value="1"/>
</dbReference>
<evidence type="ECO:0000313" key="1">
    <source>
        <dbReference type="EMBL" id="SVC51376.1"/>
    </source>
</evidence>
<accession>A0A382MRN6</accession>
<sequence length="42" mass="5234">VPEILEGEERDLLWNQLCEDRAWYNDYQKRTERVIPLIRFPE</sequence>
<dbReference type="InterPro" id="IPR012349">
    <property type="entry name" value="Split_barrel_FMN-bd"/>
</dbReference>
<organism evidence="1">
    <name type="scientific">marine metagenome</name>
    <dbReference type="NCBI Taxonomy" id="408172"/>
    <lineage>
        <taxon>unclassified sequences</taxon>
        <taxon>metagenomes</taxon>
        <taxon>ecological metagenomes</taxon>
    </lineage>
</organism>
<dbReference type="GO" id="GO:0016491">
    <property type="term" value="F:oxidoreductase activity"/>
    <property type="evidence" value="ECO:0007669"/>
    <property type="project" value="InterPro"/>
</dbReference>
<dbReference type="AlphaFoldDB" id="A0A382MRN6"/>
<reference evidence="1" key="1">
    <citation type="submission" date="2018-05" db="EMBL/GenBank/DDBJ databases">
        <authorList>
            <person name="Lanie J.A."/>
            <person name="Ng W.-L."/>
            <person name="Kazmierczak K.M."/>
            <person name="Andrzejewski T.M."/>
            <person name="Davidsen T.M."/>
            <person name="Wayne K.J."/>
            <person name="Tettelin H."/>
            <person name="Glass J.I."/>
            <person name="Rusch D."/>
            <person name="Podicherti R."/>
            <person name="Tsui H.-C.T."/>
            <person name="Winkler M.E."/>
        </authorList>
    </citation>
    <scope>NUCLEOTIDE SEQUENCE</scope>
</reference>
<dbReference type="EMBL" id="UINC01095355">
    <property type="protein sequence ID" value="SVC51376.1"/>
    <property type="molecule type" value="Genomic_DNA"/>
</dbReference>
<dbReference type="Pfam" id="PF04075">
    <property type="entry name" value="F420H2_quin_red"/>
    <property type="match status" value="1"/>
</dbReference>
<feature type="non-terminal residue" evidence="1">
    <location>
        <position position="1"/>
    </location>
</feature>
<protein>
    <submittedName>
        <fullName evidence="1">Uncharacterized protein</fullName>
    </submittedName>
</protein>
<gene>
    <name evidence="1" type="ORF">METZ01_LOCUS304230</name>
</gene>
<proteinExistence type="predicted"/>
<name>A0A382MRN6_9ZZZZ</name>
<dbReference type="InterPro" id="IPR004378">
    <property type="entry name" value="F420H2_quin_Rdtase"/>
</dbReference>